<reference evidence="1 2" key="1">
    <citation type="submission" date="2018-10" db="EMBL/GenBank/DDBJ databases">
        <title>Complete genome sequencing of Lactobacillus johnsonii ZLJ010.</title>
        <authorList>
            <person name="Zhang W."/>
            <person name="Ji H."/>
            <person name="Wang J."/>
            <person name="Zhang D."/>
            <person name="Liu H."/>
            <person name="Wang S."/>
            <person name="Wang Y."/>
        </authorList>
    </citation>
    <scope>NUCLEOTIDE SEQUENCE [LARGE SCALE GENOMIC DNA]</scope>
    <source>
        <strain evidence="1 2">ZLJ010</strain>
    </source>
</reference>
<accession>A0A9W3Z139</accession>
<organism evidence="1 2">
    <name type="scientific">Lactobacillus johnsonii</name>
    <dbReference type="NCBI Taxonomy" id="33959"/>
    <lineage>
        <taxon>Bacteria</taxon>
        <taxon>Bacillati</taxon>
        <taxon>Bacillota</taxon>
        <taxon>Bacilli</taxon>
        <taxon>Lactobacillales</taxon>
        <taxon>Lactobacillaceae</taxon>
        <taxon>Lactobacillus</taxon>
    </lineage>
</organism>
<evidence type="ECO:0000313" key="1">
    <source>
        <dbReference type="EMBL" id="AZZ67566.1"/>
    </source>
</evidence>
<evidence type="ECO:0000313" key="2">
    <source>
        <dbReference type="Proteomes" id="UP000283758"/>
    </source>
</evidence>
<gene>
    <name evidence="1" type="ORF">D7321_05445</name>
</gene>
<dbReference type="EMBL" id="CP032680">
    <property type="protein sequence ID" value="AZZ67566.1"/>
    <property type="molecule type" value="Genomic_DNA"/>
</dbReference>
<sequence length="148" mass="16346">MSVIDLDKRIKVDNKVEVKLAGKTYKIVFDDNFQKNVAKASVEVMNGLKALDDPNFEDKELAIQKKDVENTFTSVKNAAISALDKLLGNGEGKRLYKYYNYSTDALGAVLNALNDEATKSVEVKEKKRKALKHMSTPSTVSAGVSMRA</sequence>
<dbReference type="RefSeq" id="WP_127835769.1">
    <property type="nucleotide sequence ID" value="NZ_CP032680.1"/>
</dbReference>
<dbReference type="AlphaFoldDB" id="A0A9W3Z139"/>
<proteinExistence type="predicted"/>
<protein>
    <submittedName>
        <fullName evidence="1">Uncharacterized protein</fullName>
    </submittedName>
</protein>
<dbReference type="Proteomes" id="UP000283758">
    <property type="component" value="Chromosome"/>
</dbReference>
<name>A0A9W3Z139_LACJH</name>